<dbReference type="InterPro" id="IPR006311">
    <property type="entry name" value="TAT_signal"/>
</dbReference>
<evidence type="ECO:0000256" key="1">
    <source>
        <dbReference type="SAM" id="SignalP"/>
    </source>
</evidence>
<dbReference type="InterPro" id="IPR011043">
    <property type="entry name" value="Gal_Oxase/kelch_b-propeller"/>
</dbReference>
<gene>
    <name evidence="2" type="ORF">SAMN05192570_1242</name>
</gene>
<protein>
    <submittedName>
        <fullName evidence="2">Galactose oxidase, central domain</fullName>
    </submittedName>
</protein>
<organism evidence="2 3">
    <name type="scientific">Brevundimonas viscosa</name>
    <dbReference type="NCBI Taxonomy" id="871741"/>
    <lineage>
        <taxon>Bacteria</taxon>
        <taxon>Pseudomonadati</taxon>
        <taxon>Pseudomonadota</taxon>
        <taxon>Alphaproteobacteria</taxon>
        <taxon>Caulobacterales</taxon>
        <taxon>Caulobacteraceae</taxon>
        <taxon>Brevundimonas</taxon>
    </lineage>
</organism>
<accession>A0A1I6PT11</accession>
<name>A0A1I6PT11_9CAUL</name>
<dbReference type="InterPro" id="IPR015915">
    <property type="entry name" value="Kelch-typ_b-propeller"/>
</dbReference>
<dbReference type="Pfam" id="PF01344">
    <property type="entry name" value="Kelch_1"/>
    <property type="match status" value="1"/>
</dbReference>
<dbReference type="InterPro" id="IPR052392">
    <property type="entry name" value="Kelch-BTB_domain-containing"/>
</dbReference>
<sequence>MTQLDRRAFLAAAGASAAVPFAACAQTPAASWSARSTLPWAMQEVYCAVSGGRIVVAGGLRRAGGVTEIEDRTGVYDPAADRWSEGPRLPAPRHHPMIVADAAGRVFALGGYGRSDAGEWTSMTEVWALDGGRWVEAGRLPEPLAETVGAELGGRIHLATGRSPGTANGQWNDQVDVATHRIFDPAAGRWETAAPCPMARNSAAGAVLDGALWIAGGRTVNGGGTGRLDRYDPVADRWDTLAPIPASPATGQQVGGGLAMAAAGGRLVAFGGEWFAQGAGAGGGGGVFPETWIYDPSADRWTAGPDMPTPRHGLAAAAVDGVVYALAGGAVVSGGRATGVVEALRL</sequence>
<dbReference type="EMBL" id="FOZV01000002">
    <property type="protein sequence ID" value="SFS43188.1"/>
    <property type="molecule type" value="Genomic_DNA"/>
</dbReference>
<evidence type="ECO:0000313" key="2">
    <source>
        <dbReference type="EMBL" id="SFS43188.1"/>
    </source>
</evidence>
<dbReference type="RefSeq" id="WP_092307884.1">
    <property type="nucleotide sequence ID" value="NZ_FOZV01000002.1"/>
</dbReference>
<dbReference type="Gene3D" id="2.120.10.80">
    <property type="entry name" value="Kelch-type beta propeller"/>
    <property type="match status" value="2"/>
</dbReference>
<dbReference type="PANTHER" id="PTHR46375">
    <property type="entry name" value="KELCH REPEAT AND BTB DOMAIN-CONTAINING PROTEIN 13-RELATED"/>
    <property type="match status" value="1"/>
</dbReference>
<dbReference type="OrthoDB" id="9769308at2"/>
<dbReference type="PANTHER" id="PTHR46375:SF3">
    <property type="entry name" value="KELCH REPEAT AND BTB DOMAIN-CONTAINING PROTEIN 13"/>
    <property type="match status" value="1"/>
</dbReference>
<dbReference type="SUPFAM" id="SSF50965">
    <property type="entry name" value="Galactose oxidase, central domain"/>
    <property type="match status" value="1"/>
</dbReference>
<dbReference type="PROSITE" id="PS51318">
    <property type="entry name" value="TAT"/>
    <property type="match status" value="1"/>
</dbReference>
<dbReference type="InterPro" id="IPR006652">
    <property type="entry name" value="Kelch_1"/>
</dbReference>
<keyword evidence="3" id="KW-1185">Reference proteome</keyword>
<feature type="signal peptide" evidence="1">
    <location>
        <begin position="1"/>
        <end position="25"/>
    </location>
</feature>
<dbReference type="STRING" id="871741.SAMN05192570_1242"/>
<dbReference type="SMART" id="SM00612">
    <property type="entry name" value="Kelch"/>
    <property type="match status" value="4"/>
</dbReference>
<keyword evidence="1" id="KW-0732">Signal</keyword>
<dbReference type="AlphaFoldDB" id="A0A1I6PT11"/>
<evidence type="ECO:0000313" key="3">
    <source>
        <dbReference type="Proteomes" id="UP000198788"/>
    </source>
</evidence>
<reference evidence="3" key="1">
    <citation type="submission" date="2016-10" db="EMBL/GenBank/DDBJ databases">
        <authorList>
            <person name="Varghese N."/>
            <person name="Submissions S."/>
        </authorList>
    </citation>
    <scope>NUCLEOTIDE SEQUENCE [LARGE SCALE GENOMIC DNA]</scope>
    <source>
        <strain evidence="3">CGMCC 1.10683</strain>
    </source>
</reference>
<dbReference type="Proteomes" id="UP000198788">
    <property type="component" value="Unassembled WGS sequence"/>
</dbReference>
<feature type="chain" id="PRO_5011694058" evidence="1">
    <location>
        <begin position="26"/>
        <end position="346"/>
    </location>
</feature>
<proteinExistence type="predicted"/>